<accession>A0ACC0BG39</accession>
<organism evidence="1 2">
    <name type="scientific">Catharanthus roseus</name>
    <name type="common">Madagascar periwinkle</name>
    <name type="synonym">Vinca rosea</name>
    <dbReference type="NCBI Taxonomy" id="4058"/>
    <lineage>
        <taxon>Eukaryota</taxon>
        <taxon>Viridiplantae</taxon>
        <taxon>Streptophyta</taxon>
        <taxon>Embryophyta</taxon>
        <taxon>Tracheophyta</taxon>
        <taxon>Spermatophyta</taxon>
        <taxon>Magnoliopsida</taxon>
        <taxon>eudicotyledons</taxon>
        <taxon>Gunneridae</taxon>
        <taxon>Pentapetalae</taxon>
        <taxon>asterids</taxon>
        <taxon>lamiids</taxon>
        <taxon>Gentianales</taxon>
        <taxon>Apocynaceae</taxon>
        <taxon>Rauvolfioideae</taxon>
        <taxon>Vinceae</taxon>
        <taxon>Catharanthinae</taxon>
        <taxon>Catharanthus</taxon>
    </lineage>
</organism>
<reference evidence="2" key="1">
    <citation type="journal article" date="2023" name="Nat. Plants">
        <title>Single-cell RNA sequencing provides a high-resolution roadmap for understanding the multicellular compartmentation of specialized metabolism.</title>
        <authorList>
            <person name="Sun S."/>
            <person name="Shen X."/>
            <person name="Li Y."/>
            <person name="Li Y."/>
            <person name="Wang S."/>
            <person name="Li R."/>
            <person name="Zhang H."/>
            <person name="Shen G."/>
            <person name="Guo B."/>
            <person name="Wei J."/>
            <person name="Xu J."/>
            <person name="St-Pierre B."/>
            <person name="Chen S."/>
            <person name="Sun C."/>
        </authorList>
    </citation>
    <scope>NUCLEOTIDE SEQUENCE [LARGE SCALE GENOMIC DNA]</scope>
</reference>
<proteinExistence type="predicted"/>
<keyword evidence="2" id="KW-1185">Reference proteome</keyword>
<dbReference type="EMBL" id="CM044703">
    <property type="protein sequence ID" value="KAI5671644.1"/>
    <property type="molecule type" value="Genomic_DNA"/>
</dbReference>
<sequence>MVIRLRSLLLWPYEEALPIIVSFKHPETSYPKLVDRSPGFTSGTVVSVTSESGALLSTMQLDEDFVFTTRKNAKGTAGGRPHEYVCSLAAIILLPKSLDGNIATRKTNLKHLPSLQDFNLVSVAEDAESGIPPIVGRLGQSLEGGTKRRIFTIGNDINHMLLSPIHDWLIRVLTRIPKMGLSSRTAQSFVSSIVSSALAYNIFEVPCPIFGLFCRWTASQIFFLWATLYLITPCPGVVLCRISVPRPRLCFEKYGVLGSDVVIANQKVDEVYEQSLKGLEVDIFIRNPSSLLLVSQNLLSALG</sequence>
<protein>
    <submittedName>
        <fullName evidence="1">Uncharacterized protein</fullName>
    </submittedName>
</protein>
<name>A0ACC0BG39_CATRO</name>
<evidence type="ECO:0000313" key="1">
    <source>
        <dbReference type="EMBL" id="KAI5671644.1"/>
    </source>
</evidence>
<gene>
    <name evidence="1" type="ORF">M9H77_12008</name>
</gene>
<evidence type="ECO:0000313" key="2">
    <source>
        <dbReference type="Proteomes" id="UP001060085"/>
    </source>
</evidence>
<dbReference type="Proteomes" id="UP001060085">
    <property type="component" value="Linkage Group LG03"/>
</dbReference>
<comment type="caution">
    <text evidence="1">The sequence shown here is derived from an EMBL/GenBank/DDBJ whole genome shotgun (WGS) entry which is preliminary data.</text>
</comment>